<gene>
    <name evidence="2" type="ORF">GCM10023331_07120</name>
</gene>
<comment type="caution">
    <text evidence="2">The sequence shown here is derived from an EMBL/GenBank/DDBJ whole genome shotgun (WGS) entry which is preliminary data.</text>
</comment>
<evidence type="ECO:0000313" key="2">
    <source>
        <dbReference type="EMBL" id="GAA4825272.1"/>
    </source>
</evidence>
<reference evidence="3" key="1">
    <citation type="journal article" date="2019" name="Int. J. Syst. Evol. Microbiol.">
        <title>The Global Catalogue of Microorganisms (GCM) 10K type strain sequencing project: providing services to taxonomists for standard genome sequencing and annotation.</title>
        <authorList>
            <consortium name="The Broad Institute Genomics Platform"/>
            <consortium name="The Broad Institute Genome Sequencing Center for Infectious Disease"/>
            <person name="Wu L."/>
            <person name="Ma J."/>
        </authorList>
    </citation>
    <scope>NUCLEOTIDE SEQUENCE [LARGE SCALE GENOMIC DNA]</scope>
    <source>
        <strain evidence="3">JCM 18326</strain>
    </source>
</reference>
<evidence type="ECO:0000259" key="1">
    <source>
        <dbReference type="Pfam" id="PF20594"/>
    </source>
</evidence>
<dbReference type="Pfam" id="PF20594">
    <property type="entry name" value="DUF6794"/>
    <property type="match status" value="1"/>
</dbReference>
<name>A0ABP9D8H8_9BACT</name>
<evidence type="ECO:0000313" key="3">
    <source>
        <dbReference type="Proteomes" id="UP001500298"/>
    </source>
</evidence>
<dbReference type="RefSeq" id="WP_345369254.1">
    <property type="nucleotide sequence ID" value="NZ_BAABJX010000015.1"/>
</dbReference>
<sequence>MKKLLIIIPICIFSILVNGQENKFELDSINGVYIPNDLEDCFVQINAFWSDSTKQQVTEWTEDEFVGKAHMGFGTWMRNNWRLWGGSRLSKYFNDMGIYHPDDMSGIILISYHRYLNDTDIQFKKQVKYYQVYWKKAKREQKKFQKEEFKEFSVGDTVEFSYDYEFISENQEKGYMQESCVATAVIKAKNKKQLQLLVQLLDACDPDGIIISSNNIYDESGKLIEEDKQTIMKTGEEHWTSYNLWY</sequence>
<dbReference type="EMBL" id="BAABJX010000015">
    <property type="protein sequence ID" value="GAA4825272.1"/>
    <property type="molecule type" value="Genomic_DNA"/>
</dbReference>
<dbReference type="Proteomes" id="UP001500298">
    <property type="component" value="Unassembled WGS sequence"/>
</dbReference>
<dbReference type="InterPro" id="IPR046744">
    <property type="entry name" value="DUF6794"/>
</dbReference>
<protein>
    <recommendedName>
        <fullName evidence="1">DUF6794 domain-containing protein</fullName>
    </recommendedName>
</protein>
<keyword evidence="3" id="KW-1185">Reference proteome</keyword>
<proteinExistence type="predicted"/>
<feature type="domain" description="DUF6794" evidence="1">
    <location>
        <begin position="34"/>
        <end position="116"/>
    </location>
</feature>
<organism evidence="2 3">
    <name type="scientific">Algivirga pacifica</name>
    <dbReference type="NCBI Taxonomy" id="1162670"/>
    <lineage>
        <taxon>Bacteria</taxon>
        <taxon>Pseudomonadati</taxon>
        <taxon>Bacteroidota</taxon>
        <taxon>Cytophagia</taxon>
        <taxon>Cytophagales</taxon>
        <taxon>Flammeovirgaceae</taxon>
        <taxon>Algivirga</taxon>
    </lineage>
</organism>
<accession>A0ABP9D8H8</accession>